<gene>
    <name evidence="15" type="ORF">GCM10025883_33790</name>
</gene>
<evidence type="ECO:0000313" key="15">
    <source>
        <dbReference type="EMBL" id="GMA41334.1"/>
    </source>
</evidence>
<dbReference type="InterPro" id="IPR050344">
    <property type="entry name" value="Peptidase_M1_aminopeptidases"/>
</dbReference>
<dbReference type="Pfam" id="PF01433">
    <property type="entry name" value="Peptidase_M1"/>
    <property type="match status" value="1"/>
</dbReference>
<evidence type="ECO:0000256" key="3">
    <source>
        <dbReference type="ARBA" id="ARBA00010136"/>
    </source>
</evidence>
<evidence type="ECO:0000259" key="13">
    <source>
        <dbReference type="Pfam" id="PF01433"/>
    </source>
</evidence>
<comment type="similarity">
    <text evidence="3">Belongs to the peptidase M1 family.</text>
</comment>
<dbReference type="Proteomes" id="UP001157126">
    <property type="component" value="Unassembled WGS sequence"/>
</dbReference>
<evidence type="ECO:0000256" key="4">
    <source>
        <dbReference type="ARBA" id="ARBA00012564"/>
    </source>
</evidence>
<dbReference type="PRINTS" id="PR00756">
    <property type="entry name" value="ALADIPTASE"/>
</dbReference>
<comment type="cofactor">
    <cofactor evidence="2">
        <name>Zn(2+)</name>
        <dbReference type="ChEBI" id="CHEBI:29105"/>
    </cofactor>
</comment>
<name>A0ABQ6ITR2_9MICO</name>
<dbReference type="PANTHER" id="PTHR11533:SF297">
    <property type="entry name" value="AMINOPEPTIDASE N"/>
    <property type="match status" value="1"/>
</dbReference>
<proteinExistence type="inferred from homology"/>
<dbReference type="EMBL" id="BSUO01000001">
    <property type="protein sequence ID" value="GMA41334.1"/>
    <property type="molecule type" value="Genomic_DNA"/>
</dbReference>
<keyword evidence="16" id="KW-1185">Reference proteome</keyword>
<keyword evidence="6" id="KW-0645">Protease</keyword>
<evidence type="ECO:0000256" key="10">
    <source>
        <dbReference type="ARBA" id="ARBA00023049"/>
    </source>
</evidence>
<dbReference type="Gene3D" id="2.60.40.1730">
    <property type="entry name" value="tricorn interacting facor f3 domain"/>
    <property type="match status" value="1"/>
</dbReference>
<dbReference type="Gene3D" id="1.10.390.10">
    <property type="entry name" value="Neutral Protease Domain 2"/>
    <property type="match status" value="1"/>
</dbReference>
<comment type="caution">
    <text evidence="15">The sequence shown here is derived from an EMBL/GenBank/DDBJ whole genome shotgun (WGS) entry which is preliminary data.</text>
</comment>
<dbReference type="Pfam" id="PF17900">
    <property type="entry name" value="Peptidase_M1_N"/>
    <property type="match status" value="1"/>
</dbReference>
<evidence type="ECO:0000256" key="12">
    <source>
        <dbReference type="ARBA" id="ARBA00031533"/>
    </source>
</evidence>
<sequence>MKVVVTYAGVPAKTKVDDYTPWVTSTNGAIALGEPEIAAWWFPSNDHPRDKATYSMDITVPKGLEAISNGTLRRTTYGKKTDTWSWRTTKPMTTYLAFMAIGDMKITKGVSAKGIPWLNAVTVEKNPTTRRAAADLARTPEVTDWLATQFGPYPFEATGGVVPAGKPGFALENQTRPVYPQEYWTKGPNIGIVVHELAHQWFGNSVSVKNWKDIWLNEGFASWAEWRWEETHGGPSANAAFKEMYDARPASDTKFWNVILTDPGPGDEFAGAVYDRGAMTLQALRNRVGDPAYHSIIRGWAKKHRYGNATVEEFIAYASKQSDEDLRPFFRAWLSTAGKPKPSAELGFPAEMIPKS</sequence>
<comment type="catalytic activity">
    <reaction evidence="1">
        <text>Release of an N-terminal amino acid, Xaa-|-Yaa- from a peptide, amide or arylamide. Xaa is preferably Ala, but may be most amino acids including Pro (slow action). When a terminal hydrophobic residue is followed by a prolyl residue, the two may be released as an intact Xaa-Pro dipeptide.</text>
        <dbReference type="EC" id="3.4.11.2"/>
    </reaction>
</comment>
<dbReference type="SUPFAM" id="SSF63737">
    <property type="entry name" value="Leukotriene A4 hydrolase N-terminal domain"/>
    <property type="match status" value="1"/>
</dbReference>
<protein>
    <recommendedName>
        <fullName evidence="5">Aminopeptidase N</fullName>
        <ecNumber evidence="4">3.4.11.2</ecNumber>
    </recommendedName>
    <alternativeName>
        <fullName evidence="11">Alanine aminopeptidase</fullName>
    </alternativeName>
    <alternativeName>
        <fullName evidence="12">Lysyl aminopeptidase</fullName>
    </alternativeName>
</protein>
<evidence type="ECO:0000256" key="5">
    <source>
        <dbReference type="ARBA" id="ARBA00015611"/>
    </source>
</evidence>
<evidence type="ECO:0000256" key="9">
    <source>
        <dbReference type="ARBA" id="ARBA00022833"/>
    </source>
</evidence>
<dbReference type="InterPro" id="IPR042097">
    <property type="entry name" value="Aminopeptidase_N-like_N_sf"/>
</dbReference>
<evidence type="ECO:0000259" key="14">
    <source>
        <dbReference type="Pfam" id="PF17900"/>
    </source>
</evidence>
<dbReference type="PANTHER" id="PTHR11533">
    <property type="entry name" value="PROTEASE M1 ZINC METALLOPROTEASE"/>
    <property type="match status" value="1"/>
</dbReference>
<keyword evidence="8" id="KW-0378">Hydrolase</keyword>
<dbReference type="InterPro" id="IPR014782">
    <property type="entry name" value="Peptidase_M1_dom"/>
</dbReference>
<reference evidence="16" key="1">
    <citation type="journal article" date="2019" name="Int. J. Syst. Evol. Microbiol.">
        <title>The Global Catalogue of Microorganisms (GCM) 10K type strain sequencing project: providing services to taxonomists for standard genome sequencing and annotation.</title>
        <authorList>
            <consortium name="The Broad Institute Genomics Platform"/>
            <consortium name="The Broad Institute Genome Sequencing Center for Infectious Disease"/>
            <person name="Wu L."/>
            <person name="Ma J."/>
        </authorList>
    </citation>
    <scope>NUCLEOTIDE SEQUENCE [LARGE SCALE GENOMIC DNA]</scope>
    <source>
        <strain evidence="16">NBRC 113072</strain>
    </source>
</reference>
<feature type="domain" description="Aminopeptidase N-like N-terminal" evidence="14">
    <location>
        <begin position="34"/>
        <end position="96"/>
    </location>
</feature>
<evidence type="ECO:0000313" key="16">
    <source>
        <dbReference type="Proteomes" id="UP001157126"/>
    </source>
</evidence>
<evidence type="ECO:0000256" key="1">
    <source>
        <dbReference type="ARBA" id="ARBA00000098"/>
    </source>
</evidence>
<keyword evidence="7" id="KW-0479">Metal-binding</keyword>
<evidence type="ECO:0000256" key="7">
    <source>
        <dbReference type="ARBA" id="ARBA00022723"/>
    </source>
</evidence>
<dbReference type="InterPro" id="IPR027268">
    <property type="entry name" value="Peptidase_M4/M1_CTD_sf"/>
</dbReference>
<dbReference type="EC" id="3.4.11.2" evidence="4"/>
<evidence type="ECO:0000256" key="2">
    <source>
        <dbReference type="ARBA" id="ARBA00001947"/>
    </source>
</evidence>
<dbReference type="InterPro" id="IPR045357">
    <property type="entry name" value="Aminopeptidase_N-like_N"/>
</dbReference>
<feature type="domain" description="Peptidase M1 membrane alanine aminopeptidase" evidence="13">
    <location>
        <begin position="190"/>
        <end position="333"/>
    </location>
</feature>
<keyword evidence="10" id="KW-0482">Metalloprotease</keyword>
<dbReference type="CDD" id="cd09603">
    <property type="entry name" value="M1_APN_like"/>
    <property type="match status" value="1"/>
</dbReference>
<dbReference type="RefSeq" id="WP_348536220.1">
    <property type="nucleotide sequence ID" value="NZ_BSUO01000001.1"/>
</dbReference>
<evidence type="ECO:0000256" key="11">
    <source>
        <dbReference type="ARBA" id="ARBA00029811"/>
    </source>
</evidence>
<dbReference type="SUPFAM" id="SSF55486">
    <property type="entry name" value="Metalloproteases ('zincins'), catalytic domain"/>
    <property type="match status" value="1"/>
</dbReference>
<evidence type="ECO:0000256" key="6">
    <source>
        <dbReference type="ARBA" id="ARBA00022670"/>
    </source>
</evidence>
<keyword evidence="9" id="KW-0862">Zinc</keyword>
<evidence type="ECO:0000256" key="8">
    <source>
        <dbReference type="ARBA" id="ARBA00022801"/>
    </source>
</evidence>
<dbReference type="InterPro" id="IPR001930">
    <property type="entry name" value="Peptidase_M1"/>
</dbReference>
<accession>A0ABQ6ITR2</accession>
<organism evidence="15 16">
    <name type="scientific">Mobilicoccus caccae</name>
    <dbReference type="NCBI Taxonomy" id="1859295"/>
    <lineage>
        <taxon>Bacteria</taxon>
        <taxon>Bacillati</taxon>
        <taxon>Actinomycetota</taxon>
        <taxon>Actinomycetes</taxon>
        <taxon>Micrococcales</taxon>
        <taxon>Dermatophilaceae</taxon>
        <taxon>Mobilicoccus</taxon>
    </lineage>
</organism>